<keyword evidence="2" id="KW-0677">Repeat</keyword>
<proteinExistence type="predicted"/>
<dbReference type="PANTHER" id="PTHR45942">
    <property type="entry name" value="PROTEIN PHOSPATASE 3 REGULATORY SUBUNIT B ALPHA ISOFORM TYPE 1"/>
    <property type="match status" value="1"/>
</dbReference>
<dbReference type="SUPFAM" id="SSF47473">
    <property type="entry name" value="EF-hand"/>
    <property type="match status" value="1"/>
</dbReference>
<keyword evidence="6" id="KW-1185">Reference proteome</keyword>
<evidence type="ECO:0000256" key="2">
    <source>
        <dbReference type="ARBA" id="ARBA00022737"/>
    </source>
</evidence>
<name>A0AAV4D0S5_9GAST</name>
<feature type="domain" description="EF-hand" evidence="4">
    <location>
        <begin position="100"/>
        <end position="135"/>
    </location>
</feature>
<keyword evidence="1" id="KW-0479">Metal-binding</keyword>
<reference evidence="5 6" key="1">
    <citation type="journal article" date="2021" name="Elife">
        <title>Chloroplast acquisition without the gene transfer in kleptoplastic sea slugs, Plakobranchus ocellatus.</title>
        <authorList>
            <person name="Maeda T."/>
            <person name="Takahashi S."/>
            <person name="Yoshida T."/>
            <person name="Shimamura S."/>
            <person name="Takaki Y."/>
            <person name="Nagai Y."/>
            <person name="Toyoda A."/>
            <person name="Suzuki Y."/>
            <person name="Arimoto A."/>
            <person name="Ishii H."/>
            <person name="Satoh N."/>
            <person name="Nishiyama T."/>
            <person name="Hasebe M."/>
            <person name="Maruyama T."/>
            <person name="Minagawa J."/>
            <person name="Obokata J."/>
            <person name="Shigenobu S."/>
        </authorList>
    </citation>
    <scope>NUCLEOTIDE SEQUENCE [LARGE SCALE GENOMIC DNA]</scope>
</reference>
<evidence type="ECO:0000256" key="3">
    <source>
        <dbReference type="ARBA" id="ARBA00022837"/>
    </source>
</evidence>
<protein>
    <submittedName>
        <fullName evidence="5">EF-hand calcium-binding domain-containing protein 1</fullName>
    </submittedName>
</protein>
<dbReference type="Gene3D" id="1.10.238.10">
    <property type="entry name" value="EF-hand"/>
    <property type="match status" value="1"/>
</dbReference>
<evidence type="ECO:0000259" key="4">
    <source>
        <dbReference type="PROSITE" id="PS50222"/>
    </source>
</evidence>
<dbReference type="PROSITE" id="PS50222">
    <property type="entry name" value="EF_HAND_2"/>
    <property type="match status" value="2"/>
</dbReference>
<keyword evidence="3" id="KW-0106">Calcium</keyword>
<dbReference type="AlphaFoldDB" id="A0AAV4D0S5"/>
<evidence type="ECO:0000313" key="5">
    <source>
        <dbReference type="EMBL" id="GFO37670.1"/>
    </source>
</evidence>
<dbReference type="InterPro" id="IPR018247">
    <property type="entry name" value="EF_Hand_1_Ca_BS"/>
</dbReference>
<dbReference type="Pfam" id="PF13499">
    <property type="entry name" value="EF-hand_7"/>
    <property type="match status" value="1"/>
</dbReference>
<dbReference type="PROSITE" id="PS00018">
    <property type="entry name" value="EF_HAND_1"/>
    <property type="match status" value="1"/>
</dbReference>
<evidence type="ECO:0000313" key="6">
    <source>
        <dbReference type="Proteomes" id="UP000735302"/>
    </source>
</evidence>
<dbReference type="EMBL" id="BLXT01007282">
    <property type="protein sequence ID" value="GFO37670.1"/>
    <property type="molecule type" value="Genomic_DNA"/>
</dbReference>
<accession>A0AAV4D0S5</accession>
<dbReference type="GO" id="GO:0005509">
    <property type="term" value="F:calcium ion binding"/>
    <property type="evidence" value="ECO:0007669"/>
    <property type="project" value="InterPro"/>
</dbReference>
<dbReference type="Proteomes" id="UP000735302">
    <property type="component" value="Unassembled WGS sequence"/>
</dbReference>
<sequence>MATYEELLKRTQAMATRIAESTGVDKEFVTKVLHYTKSLVSLQSPDEIDDLIFCAQLGLRFGISSRYHLQLMFEAMCMPRKKTIQVEDFARMICIFYSNRLDEKIDFVFQVYNFNKTGFIRMADLFQMLKTCFVPFGEDDPVEQLKELVDLLLGVVDTDQDGTISLEEFRSFVRKDILCLELFGRVLPTEQILKSFYDLLNSKSYQAIKEYFLNERKKSLGENVAAIDQETSGLFPGIVLQMP</sequence>
<dbReference type="InterPro" id="IPR011992">
    <property type="entry name" value="EF-hand-dom_pair"/>
</dbReference>
<gene>
    <name evidence="5" type="ORF">PoB_006417500</name>
</gene>
<dbReference type="InterPro" id="IPR002048">
    <property type="entry name" value="EF_hand_dom"/>
</dbReference>
<comment type="caution">
    <text evidence="5">The sequence shown here is derived from an EMBL/GenBank/DDBJ whole genome shotgun (WGS) entry which is preliminary data.</text>
</comment>
<dbReference type="SMART" id="SM00054">
    <property type="entry name" value="EFh"/>
    <property type="match status" value="2"/>
</dbReference>
<feature type="domain" description="EF-hand" evidence="4">
    <location>
        <begin position="144"/>
        <end position="179"/>
    </location>
</feature>
<evidence type="ECO:0000256" key="1">
    <source>
        <dbReference type="ARBA" id="ARBA00022723"/>
    </source>
</evidence>
<organism evidence="5 6">
    <name type="scientific">Plakobranchus ocellatus</name>
    <dbReference type="NCBI Taxonomy" id="259542"/>
    <lineage>
        <taxon>Eukaryota</taxon>
        <taxon>Metazoa</taxon>
        <taxon>Spiralia</taxon>
        <taxon>Lophotrochozoa</taxon>
        <taxon>Mollusca</taxon>
        <taxon>Gastropoda</taxon>
        <taxon>Heterobranchia</taxon>
        <taxon>Euthyneura</taxon>
        <taxon>Panpulmonata</taxon>
        <taxon>Sacoglossa</taxon>
        <taxon>Placobranchoidea</taxon>
        <taxon>Plakobranchidae</taxon>
        <taxon>Plakobranchus</taxon>
    </lineage>
</organism>